<evidence type="ECO:0008006" key="3">
    <source>
        <dbReference type="Google" id="ProtNLM"/>
    </source>
</evidence>
<protein>
    <recommendedName>
        <fullName evidence="3">DUF5642 domain-containing protein</fullName>
    </recommendedName>
</protein>
<proteinExistence type="predicted"/>
<evidence type="ECO:0000313" key="2">
    <source>
        <dbReference type="Proteomes" id="UP001432062"/>
    </source>
</evidence>
<accession>A0ABZ1YJV8</accession>
<dbReference type="EMBL" id="CP109441">
    <property type="protein sequence ID" value="WUV42551.1"/>
    <property type="molecule type" value="Genomic_DNA"/>
</dbReference>
<organism evidence="1 2">
    <name type="scientific">Nocardia vinacea</name>
    <dbReference type="NCBI Taxonomy" id="96468"/>
    <lineage>
        <taxon>Bacteria</taxon>
        <taxon>Bacillati</taxon>
        <taxon>Actinomycetota</taxon>
        <taxon>Actinomycetes</taxon>
        <taxon>Mycobacteriales</taxon>
        <taxon>Nocardiaceae</taxon>
        <taxon>Nocardia</taxon>
    </lineage>
</organism>
<gene>
    <name evidence="1" type="ORF">OG563_25175</name>
</gene>
<dbReference type="RefSeq" id="WP_327095839.1">
    <property type="nucleotide sequence ID" value="NZ_CP109149.1"/>
</dbReference>
<evidence type="ECO:0000313" key="1">
    <source>
        <dbReference type="EMBL" id="WUV42551.1"/>
    </source>
</evidence>
<dbReference type="Proteomes" id="UP001432062">
    <property type="component" value="Chromosome"/>
</dbReference>
<sequence>MPTADMISTMIELRNARWAVAMAAGVVLVAGCSSNDDSAKHSNSAAPTTPREQLVLTPEEFPAGTKKLDLPPEQLQSTVGDLTATQQNATFTPAECGSTQQDLAAATKELLAQSAISAATGKSGQIFVEFVSGRTGDLQRIADGNKRCGSVEVVATYDGHQVTASQRVTSQPVPQELNGANAIAYHATSTATTDASGTPLTQNAYLGYAEVRGITVAVRVAALDDSLDQAAFDQFFVAAVQKVVKAA</sequence>
<keyword evidence="2" id="KW-1185">Reference proteome</keyword>
<reference evidence="1" key="1">
    <citation type="submission" date="2022-10" db="EMBL/GenBank/DDBJ databases">
        <title>The complete genomes of actinobacterial strains from the NBC collection.</title>
        <authorList>
            <person name="Joergensen T.S."/>
            <person name="Alvarez Arevalo M."/>
            <person name="Sterndorff E.B."/>
            <person name="Faurdal D."/>
            <person name="Vuksanovic O."/>
            <person name="Mourched A.-S."/>
            <person name="Charusanti P."/>
            <person name="Shaw S."/>
            <person name="Blin K."/>
            <person name="Weber T."/>
        </authorList>
    </citation>
    <scope>NUCLEOTIDE SEQUENCE</scope>
    <source>
        <strain evidence="1">NBC_01482</strain>
    </source>
</reference>
<name>A0ABZ1YJV8_9NOCA</name>